<dbReference type="Proteomes" id="UP000594638">
    <property type="component" value="Unassembled WGS sequence"/>
</dbReference>
<evidence type="ECO:0000256" key="1">
    <source>
        <dbReference type="ARBA" id="ARBA00022729"/>
    </source>
</evidence>
<dbReference type="InterPro" id="IPR029052">
    <property type="entry name" value="Metallo-depent_PP-like"/>
</dbReference>
<feature type="non-terminal residue" evidence="3">
    <location>
        <position position="1"/>
    </location>
</feature>
<dbReference type="OrthoDB" id="411211at2759"/>
<keyword evidence="2" id="KW-0378">Hydrolase</keyword>
<evidence type="ECO:0000313" key="4">
    <source>
        <dbReference type="Proteomes" id="UP000594638"/>
    </source>
</evidence>
<evidence type="ECO:0000256" key="2">
    <source>
        <dbReference type="ARBA" id="ARBA00022801"/>
    </source>
</evidence>
<keyword evidence="4" id="KW-1185">Reference proteome</keyword>
<evidence type="ECO:0000313" key="3">
    <source>
        <dbReference type="EMBL" id="CAA3004069.1"/>
    </source>
</evidence>
<protein>
    <submittedName>
        <fullName evidence="3">Purple acid phosphatase 3</fullName>
    </submittedName>
</protein>
<dbReference type="PANTHER" id="PTHR10161:SF36">
    <property type="entry name" value="PURPLE ACID PHOSPHATASE 3"/>
    <property type="match status" value="1"/>
</dbReference>
<dbReference type="AlphaFoldDB" id="A0A8S0TFH2"/>
<dbReference type="GO" id="GO:0016787">
    <property type="term" value="F:hydrolase activity"/>
    <property type="evidence" value="ECO:0007669"/>
    <property type="project" value="UniProtKB-KW"/>
</dbReference>
<name>A0A8S0TFH2_OLEEU</name>
<dbReference type="EMBL" id="CACTIH010006086">
    <property type="protein sequence ID" value="CAA3004069.1"/>
    <property type="molecule type" value="Genomic_DNA"/>
</dbReference>
<sequence>MQNGKLWLIIHTVRSGGIHGDTQELVKRLLPIHQANNVDICINGHGHCLEQVSSGDT</sequence>
<organism evidence="3 4">
    <name type="scientific">Olea europaea subsp. europaea</name>
    <dbReference type="NCBI Taxonomy" id="158383"/>
    <lineage>
        <taxon>Eukaryota</taxon>
        <taxon>Viridiplantae</taxon>
        <taxon>Streptophyta</taxon>
        <taxon>Embryophyta</taxon>
        <taxon>Tracheophyta</taxon>
        <taxon>Spermatophyta</taxon>
        <taxon>Magnoliopsida</taxon>
        <taxon>eudicotyledons</taxon>
        <taxon>Gunneridae</taxon>
        <taxon>Pentapetalae</taxon>
        <taxon>asterids</taxon>
        <taxon>lamiids</taxon>
        <taxon>Lamiales</taxon>
        <taxon>Oleaceae</taxon>
        <taxon>Oleeae</taxon>
        <taxon>Olea</taxon>
    </lineage>
</organism>
<dbReference type="SUPFAM" id="SSF56300">
    <property type="entry name" value="Metallo-dependent phosphatases"/>
    <property type="match status" value="1"/>
</dbReference>
<keyword evidence="1" id="KW-0732">Signal</keyword>
<gene>
    <name evidence="3" type="ORF">OLEA9_A037190</name>
</gene>
<dbReference type="PANTHER" id="PTHR10161">
    <property type="entry name" value="TARTRATE-RESISTANT ACID PHOSPHATASE TYPE 5"/>
    <property type="match status" value="1"/>
</dbReference>
<comment type="caution">
    <text evidence="3">The sequence shown here is derived from an EMBL/GenBank/DDBJ whole genome shotgun (WGS) entry which is preliminary data.</text>
</comment>
<accession>A0A8S0TFH2</accession>
<dbReference type="InterPro" id="IPR051558">
    <property type="entry name" value="Metallophosphoesterase_PAP"/>
</dbReference>
<dbReference type="Gene3D" id="3.60.21.10">
    <property type="match status" value="1"/>
</dbReference>
<proteinExistence type="predicted"/>
<reference evidence="3 4" key="1">
    <citation type="submission" date="2019-12" db="EMBL/GenBank/DDBJ databases">
        <authorList>
            <person name="Alioto T."/>
            <person name="Alioto T."/>
            <person name="Gomez Garrido J."/>
        </authorList>
    </citation>
    <scope>NUCLEOTIDE SEQUENCE [LARGE SCALE GENOMIC DNA]</scope>
</reference>